<dbReference type="Pfam" id="PF06226">
    <property type="entry name" value="DUF1007"/>
    <property type="match status" value="1"/>
</dbReference>
<dbReference type="HOGENOM" id="CLU_088941_1_0_7"/>
<dbReference type="PATRIC" id="fig|1121451.3.peg.855"/>
<sequence>MKSEIKLNCCCIFILLAATLLNLLSPAKASAHPHVFMDCSLTFEFSDSGLKGVRQKWWLDEMFSAMILGEFDRNHDQTLSPDEAKALEEGAFVNLKNFDYFTRIFIDGSAVKPITATEFKPSVEGGTLIYEFFVPLDLGGDKRKHVVMVAIFDESFYTSVQMDPKNKILNLPKCFKSTLELEPVMEMAYFFDQIIPEAAVLTLLPE</sequence>
<dbReference type="EMBL" id="FO203522">
    <property type="protein sequence ID" value="CCO22880.1"/>
    <property type="molecule type" value="Genomic_DNA"/>
</dbReference>
<feature type="signal peptide" evidence="1">
    <location>
        <begin position="1"/>
        <end position="31"/>
    </location>
</feature>
<dbReference type="OrthoDB" id="1679673at2"/>
<name>L0R9K5_9BACT</name>
<evidence type="ECO:0000256" key="1">
    <source>
        <dbReference type="SAM" id="SignalP"/>
    </source>
</evidence>
<accession>L0R9K5</accession>
<dbReference type="RefSeq" id="WP_015335488.1">
    <property type="nucleotide sequence ID" value="NC_020055.1"/>
</dbReference>
<evidence type="ECO:0000313" key="3">
    <source>
        <dbReference type="Proteomes" id="UP000010808"/>
    </source>
</evidence>
<dbReference type="KEGG" id="dhy:DESAM_20593"/>
<dbReference type="eggNOG" id="COG3683">
    <property type="taxonomic scope" value="Bacteria"/>
</dbReference>
<dbReference type="AlphaFoldDB" id="L0R9K5"/>
<reference evidence="2 3" key="1">
    <citation type="submission" date="2012-10" db="EMBL/GenBank/DDBJ databases">
        <authorList>
            <person name="Genoscope - CEA"/>
        </authorList>
    </citation>
    <scope>NUCLEOTIDE SEQUENCE [LARGE SCALE GENOMIC DNA]</scope>
    <source>
        <strain evidence="3">AM13 / DSM 14728</strain>
    </source>
</reference>
<organism evidence="2 3">
    <name type="scientific">Maridesulfovibrio hydrothermalis AM13 = DSM 14728</name>
    <dbReference type="NCBI Taxonomy" id="1121451"/>
    <lineage>
        <taxon>Bacteria</taxon>
        <taxon>Pseudomonadati</taxon>
        <taxon>Thermodesulfobacteriota</taxon>
        <taxon>Desulfovibrionia</taxon>
        <taxon>Desulfovibrionales</taxon>
        <taxon>Desulfovibrionaceae</taxon>
        <taxon>Maridesulfovibrio</taxon>
    </lineage>
</organism>
<evidence type="ECO:0000313" key="2">
    <source>
        <dbReference type="EMBL" id="CCO22880.1"/>
    </source>
</evidence>
<dbReference type="InterPro" id="IPR010412">
    <property type="entry name" value="DUF1007"/>
</dbReference>
<dbReference type="STRING" id="1121451.DESAM_20593"/>
<keyword evidence="3" id="KW-1185">Reference proteome</keyword>
<dbReference type="Proteomes" id="UP000010808">
    <property type="component" value="Chromosome"/>
</dbReference>
<proteinExistence type="predicted"/>
<protein>
    <submittedName>
        <fullName evidence="2">ABC-type uncharacterized transport system periplasmic component-like protein</fullName>
    </submittedName>
</protein>
<gene>
    <name evidence="2" type="ORF">DESAM_20593</name>
</gene>
<keyword evidence="1" id="KW-0732">Signal</keyword>
<feature type="chain" id="PRO_5003947720" evidence="1">
    <location>
        <begin position="32"/>
        <end position="206"/>
    </location>
</feature>